<evidence type="ECO:0000313" key="5">
    <source>
        <dbReference type="WBParaSite" id="SPAL_0000350600.1"/>
    </source>
</evidence>
<proteinExistence type="predicted"/>
<accession>A0A0N5BBV5</accession>
<feature type="signal peptide" evidence="1">
    <location>
        <begin position="1"/>
        <end position="21"/>
    </location>
</feature>
<feature type="domain" description="DUF7583" evidence="2">
    <location>
        <begin position="353"/>
        <end position="441"/>
    </location>
</feature>
<organism evidence="4 5">
    <name type="scientific">Strongyloides papillosus</name>
    <name type="common">Intestinal threadworm</name>
    <dbReference type="NCBI Taxonomy" id="174720"/>
    <lineage>
        <taxon>Eukaryota</taxon>
        <taxon>Metazoa</taxon>
        <taxon>Ecdysozoa</taxon>
        <taxon>Nematoda</taxon>
        <taxon>Chromadorea</taxon>
        <taxon>Rhabditida</taxon>
        <taxon>Tylenchina</taxon>
        <taxon>Panagrolaimomorpha</taxon>
        <taxon>Strongyloidoidea</taxon>
        <taxon>Strongyloididae</taxon>
        <taxon>Strongyloides</taxon>
    </lineage>
</organism>
<feature type="domain" description="DUF7583" evidence="2">
    <location>
        <begin position="448"/>
        <end position="536"/>
    </location>
</feature>
<dbReference type="InterPro" id="IPR056005">
    <property type="entry name" value="DUF7583"/>
</dbReference>
<feature type="domain" description="DUF7583" evidence="2">
    <location>
        <begin position="620"/>
        <end position="709"/>
    </location>
</feature>
<name>A0A0N5BBV5_STREA</name>
<dbReference type="Proteomes" id="UP000046392">
    <property type="component" value="Unplaced"/>
</dbReference>
<evidence type="ECO:0000259" key="3">
    <source>
        <dbReference type="Pfam" id="PF24488"/>
    </source>
</evidence>
<feature type="chain" id="PRO_5005894040" evidence="1">
    <location>
        <begin position="22"/>
        <end position="933"/>
    </location>
</feature>
<feature type="domain" description="DUF7584" evidence="3">
    <location>
        <begin position="229"/>
        <end position="332"/>
    </location>
</feature>
<feature type="domain" description="DUF7583" evidence="2">
    <location>
        <begin position="564"/>
        <end position="614"/>
    </location>
</feature>
<evidence type="ECO:0000259" key="2">
    <source>
        <dbReference type="Pfam" id="PF24486"/>
    </source>
</evidence>
<feature type="domain" description="DUF7583" evidence="2">
    <location>
        <begin position="716"/>
        <end position="804"/>
    </location>
</feature>
<dbReference type="Pfam" id="PF24486">
    <property type="entry name" value="DUF7583"/>
    <property type="match status" value="6"/>
</dbReference>
<protein>
    <submittedName>
        <fullName evidence="5">Ig-like domain-containing protein</fullName>
    </submittedName>
</protein>
<dbReference type="Pfam" id="PF24488">
    <property type="entry name" value="DUF7584"/>
    <property type="match status" value="1"/>
</dbReference>
<dbReference type="InterPro" id="IPR056006">
    <property type="entry name" value="DUF7584"/>
</dbReference>
<evidence type="ECO:0000313" key="4">
    <source>
        <dbReference type="Proteomes" id="UP000046392"/>
    </source>
</evidence>
<sequence length="933" mass="107891">MNQLLKVLWILAVYSIHQNSCKLSEDVRKHFKYFEKAKTVEEYFPRKYTIMSNTEIIAIKCPEEWEGNFHQKNEPGKKYDLLFKKPNGTVEKYLSIKKNEDRHEWRIYNIRNNLEKKIDCLIAYKINSTSPFTKWNHMINRTSGSKFNIIRGKKLNIALYSHAKKICKPKIPERTIAFDVKSGFREFNSKFPNLYKGDTLISFGADNFTSETVEFQEPICITKVFHPPPTFDIKKDRKIKINTKNKELWLVDAQSFPWNFTIILAYKNSTNQPGFFNYEKINVTYLKDSGSQEFNEIHTTTLEPNESNKRVFTLHVSAILEFKYYCDDCIQDGVTVTQKVVFGSNLNFRNQMLSSVGYVKDKLNFNVNCSIKPNIITELKNMSFNEEKVDIHEFQGKYSKSIGNFKLEKDFVIFKKKNPSGTLRCNYKHRFGEHTTSQKYKFSNDEHRPLITYYYNNLLFKANCSTHKDSFGTLITISYNGETITEVNEVEKNGQSIEEFIFDENFATLMDNNPNGELSCIYKLTYGEVEKKESYKYFKNETSASITYPYGDLPVKPECRMDQVDDLNNATGKTKGNFKMEGKKVIFLGNNPKGKLSCIYKLTHGVYSINKIFKYFKTPTLPPIKYATDQLGFNPNCSQEPEKNVKLKTIMFNDESIEIEDLENASGQKKGSFKLDRGFVSFLPDNPKGKFTCVYTLYKGKTETSQVYELIEERTLDSVRYAHDQLNFNPNCSKKVNDITSLKAIEFNGKTIVVEGLDDAAINRVENLKSDGNLYTFIVKNPEGKFTCIYKVPIGETKIFQEYKSISNETLLVKYPFNRFEYKANCSRHLNSFTHLRGIQFKDDKTTVVSLQRSRVGALGRLKLEKDFVINTEKNPNGTLSCLYDVPVGKIMIEKNFSPFLVDDEENSTSKSEGIISIIFKSLVLINMMIAII</sequence>
<evidence type="ECO:0000256" key="1">
    <source>
        <dbReference type="SAM" id="SignalP"/>
    </source>
</evidence>
<keyword evidence="1" id="KW-0732">Signal</keyword>
<dbReference type="WBParaSite" id="SPAL_0000350600.1">
    <property type="protein sequence ID" value="SPAL_0000350600.1"/>
    <property type="gene ID" value="SPAL_0000350600"/>
</dbReference>
<keyword evidence="4" id="KW-1185">Reference proteome</keyword>
<feature type="domain" description="DUF7583" evidence="2">
    <location>
        <begin position="812"/>
        <end position="898"/>
    </location>
</feature>
<reference evidence="5" key="1">
    <citation type="submission" date="2017-02" db="UniProtKB">
        <authorList>
            <consortium name="WormBaseParasite"/>
        </authorList>
    </citation>
    <scope>IDENTIFICATION</scope>
</reference>
<dbReference type="AlphaFoldDB" id="A0A0N5BBV5"/>